<proteinExistence type="predicted"/>
<dbReference type="OrthoDB" id="10533144at2759"/>
<feature type="region of interest" description="Disordered" evidence="1">
    <location>
        <begin position="29"/>
        <end position="70"/>
    </location>
</feature>
<feature type="compositionally biased region" description="Polar residues" evidence="1">
    <location>
        <begin position="32"/>
        <end position="45"/>
    </location>
</feature>
<feature type="non-terminal residue" evidence="2">
    <location>
        <position position="1"/>
    </location>
</feature>
<sequence length="149" mass="16363">MTRLFFVKISPFNLANQQQLCAMARTVRAPQHRSTAAPQHRSTAAPQHRSSEVPQHRSTAAPQHHSTAAAKQKYNSHMTFMFCLVRERPLPPGGPFQGTGKSSGPFQCPYLILYCHDSDGQVSPASPVQDSVTSRIQLQPGRGPGVVIY</sequence>
<accession>A0A1W0XCM5</accession>
<reference evidence="3" key="1">
    <citation type="submission" date="2017-01" db="EMBL/GenBank/DDBJ databases">
        <title>Comparative genomics of anhydrobiosis in the tardigrade Hypsibius dujardini.</title>
        <authorList>
            <person name="Yoshida Y."/>
            <person name="Koutsovoulos G."/>
            <person name="Laetsch D."/>
            <person name="Stevens L."/>
            <person name="Kumar S."/>
            <person name="Horikawa D."/>
            <person name="Ishino K."/>
            <person name="Komine S."/>
            <person name="Tomita M."/>
            <person name="Blaxter M."/>
            <person name="Arakawa K."/>
        </authorList>
    </citation>
    <scope>NUCLEOTIDE SEQUENCE [LARGE SCALE GENOMIC DNA]</scope>
    <source>
        <strain evidence="3">Z151</strain>
    </source>
</reference>
<protein>
    <submittedName>
        <fullName evidence="2">Uncharacterized protein</fullName>
    </submittedName>
</protein>
<feature type="compositionally biased region" description="Polar residues" evidence="1">
    <location>
        <begin position="56"/>
        <end position="66"/>
    </location>
</feature>
<keyword evidence="3" id="KW-1185">Reference proteome</keyword>
<dbReference type="EMBL" id="MTYJ01000003">
    <property type="protein sequence ID" value="OQV25200.1"/>
    <property type="molecule type" value="Genomic_DNA"/>
</dbReference>
<name>A0A1W0XCM5_HYPEX</name>
<gene>
    <name evidence="2" type="ORF">BV898_00889</name>
</gene>
<evidence type="ECO:0000313" key="2">
    <source>
        <dbReference type="EMBL" id="OQV25200.1"/>
    </source>
</evidence>
<dbReference type="AlphaFoldDB" id="A0A1W0XCM5"/>
<organism evidence="2 3">
    <name type="scientific">Hypsibius exemplaris</name>
    <name type="common">Freshwater tardigrade</name>
    <dbReference type="NCBI Taxonomy" id="2072580"/>
    <lineage>
        <taxon>Eukaryota</taxon>
        <taxon>Metazoa</taxon>
        <taxon>Ecdysozoa</taxon>
        <taxon>Tardigrada</taxon>
        <taxon>Eutardigrada</taxon>
        <taxon>Parachela</taxon>
        <taxon>Hypsibioidea</taxon>
        <taxon>Hypsibiidae</taxon>
        <taxon>Hypsibius</taxon>
    </lineage>
</organism>
<evidence type="ECO:0000256" key="1">
    <source>
        <dbReference type="SAM" id="MobiDB-lite"/>
    </source>
</evidence>
<dbReference type="Proteomes" id="UP000192578">
    <property type="component" value="Unassembled WGS sequence"/>
</dbReference>
<evidence type="ECO:0000313" key="3">
    <source>
        <dbReference type="Proteomes" id="UP000192578"/>
    </source>
</evidence>
<comment type="caution">
    <text evidence="2">The sequence shown here is derived from an EMBL/GenBank/DDBJ whole genome shotgun (WGS) entry which is preliminary data.</text>
</comment>